<name>A0A2K4ZH39_9FIRM</name>
<sequence length="65" mass="7530">MRKPIPISETLILQEEKRLREQAGNIIAAKEIGISQQSIDKMIACFSISKAYYDDLKRRYEENGK</sequence>
<dbReference type="EMBL" id="OFSM01000011">
    <property type="protein sequence ID" value="SOY29788.1"/>
    <property type="molecule type" value="Genomic_DNA"/>
</dbReference>
<dbReference type="Proteomes" id="UP000236311">
    <property type="component" value="Unassembled WGS sequence"/>
</dbReference>
<gene>
    <name evidence="1" type="ORF">AMURIS_02509</name>
</gene>
<organism evidence="1 2">
    <name type="scientific">Acetatifactor muris</name>
    <dbReference type="NCBI Taxonomy" id="879566"/>
    <lineage>
        <taxon>Bacteria</taxon>
        <taxon>Bacillati</taxon>
        <taxon>Bacillota</taxon>
        <taxon>Clostridia</taxon>
        <taxon>Lachnospirales</taxon>
        <taxon>Lachnospiraceae</taxon>
        <taxon>Acetatifactor</taxon>
    </lineage>
</organism>
<dbReference type="OrthoDB" id="9986617at2"/>
<dbReference type="AlphaFoldDB" id="A0A2K4ZH39"/>
<dbReference type="RefSeq" id="WP_103239861.1">
    <property type="nucleotide sequence ID" value="NZ_JANJZD010000010.1"/>
</dbReference>
<reference evidence="1 2" key="1">
    <citation type="submission" date="2018-01" db="EMBL/GenBank/DDBJ databases">
        <authorList>
            <person name="Gaut B.S."/>
            <person name="Morton B.R."/>
            <person name="Clegg M.T."/>
            <person name="Duvall M.R."/>
        </authorList>
    </citation>
    <scope>NUCLEOTIDE SEQUENCE [LARGE SCALE GENOMIC DNA]</scope>
    <source>
        <strain evidence="1">GP69</strain>
    </source>
</reference>
<accession>A0A2K4ZH39</accession>
<protein>
    <submittedName>
        <fullName evidence="1">Uncharacterized protein</fullName>
    </submittedName>
</protein>
<evidence type="ECO:0000313" key="1">
    <source>
        <dbReference type="EMBL" id="SOY29788.1"/>
    </source>
</evidence>
<evidence type="ECO:0000313" key="2">
    <source>
        <dbReference type="Proteomes" id="UP000236311"/>
    </source>
</evidence>
<keyword evidence="2" id="KW-1185">Reference proteome</keyword>
<proteinExistence type="predicted"/>